<evidence type="ECO:0000256" key="1">
    <source>
        <dbReference type="ARBA" id="ARBA00023015"/>
    </source>
</evidence>
<comment type="caution">
    <text evidence="5">The sequence shown here is derived from an EMBL/GenBank/DDBJ whole genome shotgun (WGS) entry which is preliminary data.</text>
</comment>
<dbReference type="Proteomes" id="UP001595955">
    <property type="component" value="Unassembled WGS sequence"/>
</dbReference>
<dbReference type="PANTHER" id="PTHR38445:SF7">
    <property type="entry name" value="GNTR-FAMILY TRANSCRIPTIONAL REGULATOR"/>
    <property type="match status" value="1"/>
</dbReference>
<reference evidence="6" key="1">
    <citation type="journal article" date="2019" name="Int. J. Syst. Evol. Microbiol.">
        <title>The Global Catalogue of Microorganisms (GCM) 10K type strain sequencing project: providing services to taxonomists for standard genome sequencing and annotation.</title>
        <authorList>
            <consortium name="The Broad Institute Genomics Platform"/>
            <consortium name="The Broad Institute Genome Sequencing Center for Infectious Disease"/>
            <person name="Wu L."/>
            <person name="Ma J."/>
        </authorList>
    </citation>
    <scope>NUCLEOTIDE SEQUENCE [LARGE SCALE GENOMIC DNA]</scope>
    <source>
        <strain evidence="6">JCM 3369</strain>
    </source>
</reference>
<gene>
    <name evidence="5" type="ORF">ACFO3F_10275</name>
</gene>
<keyword evidence="3" id="KW-0804">Transcription</keyword>
<dbReference type="InterPro" id="IPR000524">
    <property type="entry name" value="Tscrpt_reg_HTH_GntR"/>
</dbReference>
<feature type="domain" description="HTH gntR-type" evidence="4">
    <location>
        <begin position="31"/>
        <end position="99"/>
    </location>
</feature>
<dbReference type="SUPFAM" id="SSF46785">
    <property type="entry name" value="Winged helix' DNA-binding domain"/>
    <property type="match status" value="1"/>
</dbReference>
<dbReference type="InterPro" id="IPR036388">
    <property type="entry name" value="WH-like_DNA-bd_sf"/>
</dbReference>
<keyword evidence="1" id="KW-0805">Transcription regulation</keyword>
<name>A0ABV9DA56_9MICO</name>
<proteinExistence type="predicted"/>
<dbReference type="PANTHER" id="PTHR38445">
    <property type="entry name" value="HTH-TYPE TRANSCRIPTIONAL REPRESSOR YTRA"/>
    <property type="match status" value="1"/>
</dbReference>
<dbReference type="RefSeq" id="WP_222928769.1">
    <property type="nucleotide sequence ID" value="NZ_CP033325.1"/>
</dbReference>
<organism evidence="5 6">
    <name type="scientific">Georgenia faecalis</name>
    <dbReference type="NCBI Taxonomy" id="2483799"/>
    <lineage>
        <taxon>Bacteria</taxon>
        <taxon>Bacillati</taxon>
        <taxon>Actinomycetota</taxon>
        <taxon>Actinomycetes</taxon>
        <taxon>Micrococcales</taxon>
        <taxon>Bogoriellaceae</taxon>
        <taxon>Georgenia</taxon>
    </lineage>
</organism>
<dbReference type="Gene3D" id="1.10.10.10">
    <property type="entry name" value="Winged helix-like DNA-binding domain superfamily/Winged helix DNA-binding domain"/>
    <property type="match status" value="1"/>
</dbReference>
<dbReference type="PROSITE" id="PS50949">
    <property type="entry name" value="HTH_GNTR"/>
    <property type="match status" value="1"/>
</dbReference>
<dbReference type="InterPro" id="IPR036390">
    <property type="entry name" value="WH_DNA-bd_sf"/>
</dbReference>
<dbReference type="SMART" id="SM00345">
    <property type="entry name" value="HTH_GNTR"/>
    <property type="match status" value="1"/>
</dbReference>
<protein>
    <submittedName>
        <fullName evidence="5">GntR family transcriptional regulator</fullName>
    </submittedName>
</protein>
<dbReference type="CDD" id="cd07377">
    <property type="entry name" value="WHTH_GntR"/>
    <property type="match status" value="1"/>
</dbReference>
<sequence>MSASPAGPAEPTAVAMPAASLPLRIIANDATPLYLQIVLQLKQLILTGELPDGVQLPAVRVLAGHLGVNPGTVMQAYRELAHAGLTASLRGRGSVVRTLSGRSGDVLTRERMLDAAVASLTLRARALGFDAAQTQQRVAAALLSAREPVPVVFLGVNAAHARSYAADLDERFSGADVTFVPHSMADILARDPALRARLDTAYTVLAFASRVPEVERALDDWGVAAEIIGVRAEITERSRRALARVGPDLPYTLVTEKRAVTTILAMLRVEPVEVVAWEEGTPPDDARLLEVARGSHAIVYSFGVRDEVLALPVSPERLLALEFELTESTVRELDKRWGHRTTTALGRVDGGNTQ</sequence>
<evidence type="ECO:0000256" key="2">
    <source>
        <dbReference type="ARBA" id="ARBA00023125"/>
    </source>
</evidence>
<keyword evidence="2" id="KW-0238">DNA-binding</keyword>
<evidence type="ECO:0000259" key="4">
    <source>
        <dbReference type="PROSITE" id="PS50949"/>
    </source>
</evidence>
<evidence type="ECO:0000313" key="6">
    <source>
        <dbReference type="Proteomes" id="UP001595955"/>
    </source>
</evidence>
<evidence type="ECO:0000256" key="3">
    <source>
        <dbReference type="ARBA" id="ARBA00023163"/>
    </source>
</evidence>
<evidence type="ECO:0000313" key="5">
    <source>
        <dbReference type="EMBL" id="MFC4555632.1"/>
    </source>
</evidence>
<accession>A0ABV9DA56</accession>
<dbReference type="Pfam" id="PF00392">
    <property type="entry name" value="GntR"/>
    <property type="match status" value="1"/>
</dbReference>
<dbReference type="EMBL" id="JBHSGF010000006">
    <property type="protein sequence ID" value="MFC4555632.1"/>
    <property type="molecule type" value="Genomic_DNA"/>
</dbReference>
<keyword evidence="6" id="KW-1185">Reference proteome</keyword>